<gene>
    <name evidence="18" type="ordered locus">AALP_Aa4g119300</name>
</gene>
<comment type="similarity">
    <text evidence="2">Belongs to the VSR (BP-80) family.</text>
</comment>
<evidence type="ECO:0000259" key="17">
    <source>
        <dbReference type="SMART" id="SM00179"/>
    </source>
</evidence>
<dbReference type="PANTHER" id="PTHR22702:SF4">
    <property type="entry name" value="VACUOLAR-SORTING RECEPTOR 6-LIKE"/>
    <property type="match status" value="1"/>
</dbReference>
<sequence>MPLPFTILLPLVFSILSPYFVSLTHSKVAPLGISPTTRPTKKVDAFADSDIKTFYYDQNLDHFTYTPESYKTFQQRYAIDSKHWAGAKANAPILAFLGEESWLENDLFRVGFFQDNGPRLKAILVYIEHRYYGKSMPFGSAKEALKNESTLGYLNAAQALADYAAILLHVKEKYSAKHSPIIVVGASYGGMLAAWFRLKYPHIALGALASSAPLLYFQDTRPKFGYYYIITKIFKETSERCYNTIRTSWEEIDRIAAKSNGLLILSKKFKTCAPLSRTFDIKDFLDSIYAEAVQFNRNTGDWVTTICNAINDNPANRKHDVLDRVLAGVVAYIGNQSCYDTDLFVRPSNDSIAWRWQGCSEIVMPIGYDKQDTMFPTAPFNMTSFIDDCKSNYGVTPRPHWITTYFGIQDVKLILKRFGSNIIFSNGLADPYSVGGVLEDVSDSVVAIKTVNGTHCQDLSLRRNEDPEWLLQRHGSSADSANSSSLPNTLRVLAFALFLTLTTVVNGFSSKFFVEKSSVTVLNSWSMGAKHDAAIADFGVPNYGGFMIGSVLYSGQGCDSFNKTLKPKSLYPTILLVDRGVCSFALKIWNGQQSGAAAVLVADNIVEPLITMDSPEDSQGEDSDFLDKIKIPSALIFRSFGDSIKKALKRGEEVILKIDWSESIPNPDERVEYELWANTNDECGVHCNEQMSFIKNFKGTAQILEKGGYTLFTPHYIAWSCPKELRLSSQCKTQCINQGRYCAPDPEKNFEDGYNGKDIVYENLRQLCVHRVAKEKNSSWVWWDYVADFNIRCSMKEKKYSKECADTVVESLGLSLENIKKCIGDPDADEENEVLKAEEAFQLGQENRGVITIFPTLMINNAQYRGKLERTAVLKAICSGFKETTEPSICLNADIETNECLEANGGCWQDKRSNVTACKDTFRGRVCECPVVNGVEYKGNGYTSCKPYGPSRCSMNSGGCWSETREGLTFSACSNSATSGCRCPLGFRGDGLKCEDIDECKEQSACQCDECKCKNNWGGYECKCSDNNLYMKEQDTCIERRSGSRSRWFFTIMVLIAIAGISLASFILYKYHIQSYMDSEIVSIMSQYIPLETQNINQDSNATNNSGGL</sequence>
<dbReference type="Gramene" id="KFK36399">
    <property type="protein sequence ID" value="KFK36399"/>
    <property type="gene ID" value="AALP_AA4G119300"/>
</dbReference>
<dbReference type="InterPro" id="IPR003137">
    <property type="entry name" value="PA_domain"/>
</dbReference>
<name>A0A087H2P7_ARAAL</name>
<evidence type="ECO:0000256" key="6">
    <source>
        <dbReference type="ARBA" id="ARBA00022729"/>
    </source>
</evidence>
<dbReference type="OrthoDB" id="2130629at2759"/>
<evidence type="ECO:0000256" key="8">
    <source>
        <dbReference type="ARBA" id="ARBA00022837"/>
    </source>
</evidence>
<dbReference type="GO" id="GO:0000139">
    <property type="term" value="C:Golgi membrane"/>
    <property type="evidence" value="ECO:0007669"/>
    <property type="project" value="UniProtKB-SubCell"/>
</dbReference>
<evidence type="ECO:0000313" key="19">
    <source>
        <dbReference type="Proteomes" id="UP000029120"/>
    </source>
</evidence>
<keyword evidence="10 15" id="KW-1133">Transmembrane helix</keyword>
<evidence type="ECO:0000256" key="7">
    <source>
        <dbReference type="ARBA" id="ARBA00022737"/>
    </source>
</evidence>
<evidence type="ECO:0000256" key="10">
    <source>
        <dbReference type="ARBA" id="ARBA00022989"/>
    </source>
</evidence>
<dbReference type="SUPFAM" id="SSF53474">
    <property type="entry name" value="alpha/beta-Hydrolases"/>
    <property type="match status" value="1"/>
</dbReference>
<protein>
    <recommendedName>
        <fullName evidence="17">EGF-like calcium-binding domain-containing protein</fullName>
    </recommendedName>
</protein>
<evidence type="ECO:0000256" key="3">
    <source>
        <dbReference type="ARBA" id="ARBA00022448"/>
    </source>
</evidence>
<evidence type="ECO:0000256" key="1">
    <source>
        <dbReference type="ARBA" id="ARBA00004394"/>
    </source>
</evidence>
<keyword evidence="12 15" id="KW-0472">Membrane</keyword>
<dbReference type="InterPro" id="IPR029058">
    <property type="entry name" value="AB_hydrolase_fold"/>
</dbReference>
<dbReference type="GO" id="GO:0070008">
    <property type="term" value="F:serine-type exopeptidase activity"/>
    <property type="evidence" value="ECO:0007669"/>
    <property type="project" value="InterPro"/>
</dbReference>
<feature type="domain" description="EGF-like calcium-binding" evidence="17">
    <location>
        <begin position="996"/>
        <end position="1038"/>
    </location>
</feature>
<dbReference type="InterPro" id="IPR018097">
    <property type="entry name" value="EGF_Ca-bd_CS"/>
</dbReference>
<evidence type="ECO:0000256" key="13">
    <source>
        <dbReference type="ARBA" id="ARBA00023157"/>
    </source>
</evidence>
<keyword evidence="19" id="KW-1185">Reference proteome</keyword>
<dbReference type="SMART" id="SM00179">
    <property type="entry name" value="EGF_CA"/>
    <property type="match status" value="1"/>
</dbReference>
<dbReference type="InterPro" id="IPR001881">
    <property type="entry name" value="EGF-like_Ca-bd_dom"/>
</dbReference>
<evidence type="ECO:0000256" key="2">
    <source>
        <dbReference type="ARBA" id="ARBA00007038"/>
    </source>
</evidence>
<evidence type="ECO:0000256" key="14">
    <source>
        <dbReference type="ARBA" id="ARBA00023180"/>
    </source>
</evidence>
<dbReference type="InterPro" id="IPR056858">
    <property type="entry name" value="VSR_TRX"/>
</dbReference>
<evidence type="ECO:0000256" key="15">
    <source>
        <dbReference type="SAM" id="Phobius"/>
    </source>
</evidence>
<dbReference type="PANTHER" id="PTHR22702">
    <property type="entry name" value="PROTEASE-ASSOCIATED DOMAIN-CONTAINING PROTEIN"/>
    <property type="match status" value="1"/>
</dbReference>
<proteinExistence type="inferred from homology"/>
<comment type="subcellular location">
    <subcellularLocation>
        <location evidence="1">Golgi apparatus membrane</location>
    </subcellularLocation>
</comment>
<organism evidence="18 19">
    <name type="scientific">Arabis alpina</name>
    <name type="common">Alpine rock-cress</name>
    <dbReference type="NCBI Taxonomy" id="50452"/>
    <lineage>
        <taxon>Eukaryota</taxon>
        <taxon>Viridiplantae</taxon>
        <taxon>Streptophyta</taxon>
        <taxon>Embryophyta</taxon>
        <taxon>Tracheophyta</taxon>
        <taxon>Spermatophyta</taxon>
        <taxon>Magnoliopsida</taxon>
        <taxon>eudicotyledons</taxon>
        <taxon>Gunneridae</taxon>
        <taxon>Pentapetalae</taxon>
        <taxon>rosids</taxon>
        <taxon>malvids</taxon>
        <taxon>Brassicales</taxon>
        <taxon>Brassicaceae</taxon>
        <taxon>Arabideae</taxon>
        <taxon>Arabis</taxon>
    </lineage>
</organism>
<dbReference type="GO" id="GO:0006508">
    <property type="term" value="P:proteolysis"/>
    <property type="evidence" value="ECO:0007669"/>
    <property type="project" value="InterPro"/>
</dbReference>
<dbReference type="EMBL" id="CM002872">
    <property type="protein sequence ID" value="KFK36399.1"/>
    <property type="molecule type" value="Genomic_DNA"/>
</dbReference>
<keyword evidence="8" id="KW-0106">Calcium</keyword>
<dbReference type="PROSITE" id="PS01187">
    <property type="entry name" value="EGF_CA"/>
    <property type="match status" value="1"/>
</dbReference>
<dbReference type="Gene3D" id="1.20.120.980">
    <property type="entry name" value="Serine carboxypeptidase S28, SKS domain"/>
    <property type="match status" value="1"/>
</dbReference>
<feature type="signal peptide" evidence="16">
    <location>
        <begin position="1"/>
        <end position="26"/>
    </location>
</feature>
<evidence type="ECO:0000256" key="5">
    <source>
        <dbReference type="ARBA" id="ARBA00022692"/>
    </source>
</evidence>
<dbReference type="Gene3D" id="3.40.50.1820">
    <property type="entry name" value="alpha/beta hydrolase"/>
    <property type="match status" value="1"/>
</dbReference>
<dbReference type="Pfam" id="PF05577">
    <property type="entry name" value="Peptidase_S28"/>
    <property type="match status" value="1"/>
</dbReference>
<dbReference type="Proteomes" id="UP000029120">
    <property type="component" value="Chromosome 4"/>
</dbReference>
<evidence type="ECO:0000256" key="11">
    <source>
        <dbReference type="ARBA" id="ARBA00023034"/>
    </source>
</evidence>
<dbReference type="MEROPS" id="S28.A03"/>
<dbReference type="GO" id="GO:0015031">
    <property type="term" value="P:protein transport"/>
    <property type="evidence" value="ECO:0007669"/>
    <property type="project" value="UniProtKB-KW"/>
</dbReference>
<evidence type="ECO:0000256" key="4">
    <source>
        <dbReference type="ARBA" id="ARBA00022536"/>
    </source>
</evidence>
<dbReference type="FunFam" id="1.20.120.980:FF:000006">
    <property type="entry name" value="Serine carboxypeptidase S28 family protein"/>
    <property type="match status" value="1"/>
</dbReference>
<reference evidence="19" key="1">
    <citation type="journal article" date="2015" name="Nat. Plants">
        <title>Genome expansion of Arabis alpina linked with retrotransposition and reduced symmetric DNA methylation.</title>
        <authorList>
            <person name="Willing E.M."/>
            <person name="Rawat V."/>
            <person name="Mandakova T."/>
            <person name="Maumus F."/>
            <person name="James G.V."/>
            <person name="Nordstroem K.J."/>
            <person name="Becker C."/>
            <person name="Warthmann N."/>
            <person name="Chica C."/>
            <person name="Szarzynska B."/>
            <person name="Zytnicki M."/>
            <person name="Albani M.C."/>
            <person name="Kiefer C."/>
            <person name="Bergonzi S."/>
            <person name="Castaings L."/>
            <person name="Mateos J.L."/>
            <person name="Berns M.C."/>
            <person name="Bujdoso N."/>
            <person name="Piofczyk T."/>
            <person name="de Lorenzo L."/>
            <person name="Barrero-Sicilia C."/>
            <person name="Mateos I."/>
            <person name="Piednoel M."/>
            <person name="Hagmann J."/>
            <person name="Chen-Min-Tao R."/>
            <person name="Iglesias-Fernandez R."/>
            <person name="Schuster S.C."/>
            <person name="Alonso-Blanco C."/>
            <person name="Roudier F."/>
            <person name="Carbonero P."/>
            <person name="Paz-Ares J."/>
            <person name="Davis S.J."/>
            <person name="Pecinka A."/>
            <person name="Quesneville H."/>
            <person name="Colot V."/>
            <person name="Lysak M.A."/>
            <person name="Weigel D."/>
            <person name="Coupland G."/>
            <person name="Schneeberger K."/>
        </authorList>
    </citation>
    <scope>NUCLEOTIDE SEQUENCE [LARGE SCALE GENOMIC DNA]</scope>
    <source>
        <strain evidence="19">cv. Pajares</strain>
    </source>
</reference>
<keyword evidence="4" id="KW-0245">EGF-like domain</keyword>
<dbReference type="SUPFAM" id="SSF52025">
    <property type="entry name" value="PA domain"/>
    <property type="match status" value="1"/>
</dbReference>
<dbReference type="Pfam" id="PF25011">
    <property type="entry name" value="VSR_TRX"/>
    <property type="match status" value="1"/>
</dbReference>
<dbReference type="InterPro" id="IPR008758">
    <property type="entry name" value="Peptidase_S28"/>
</dbReference>
<dbReference type="InterPro" id="IPR042269">
    <property type="entry name" value="Ser_carbopepase_S28_SKS"/>
</dbReference>
<evidence type="ECO:0000313" key="18">
    <source>
        <dbReference type="EMBL" id="KFK36399.1"/>
    </source>
</evidence>
<evidence type="ECO:0000256" key="12">
    <source>
        <dbReference type="ARBA" id="ARBA00023136"/>
    </source>
</evidence>
<dbReference type="Pfam" id="PF02225">
    <property type="entry name" value="PA"/>
    <property type="match status" value="1"/>
</dbReference>
<keyword evidence="6 16" id="KW-0732">Signal</keyword>
<accession>A0A087H2P7</accession>
<keyword evidence="9" id="KW-0653">Protein transport</keyword>
<keyword evidence="7" id="KW-0677">Repeat</keyword>
<dbReference type="InterPro" id="IPR046450">
    <property type="entry name" value="PA_dom_sf"/>
</dbReference>
<keyword evidence="11" id="KW-0333">Golgi apparatus</keyword>
<keyword evidence="13" id="KW-1015">Disulfide bond</keyword>
<keyword evidence="14" id="KW-0325">Glycoprotein</keyword>
<dbReference type="Gene3D" id="3.50.30.30">
    <property type="match status" value="1"/>
</dbReference>
<dbReference type="FunFam" id="2.10.25.10:FF:000178">
    <property type="entry name" value="vacuolar-sorting receptor 1"/>
    <property type="match status" value="1"/>
</dbReference>
<feature type="transmembrane region" description="Helical" evidence="15">
    <location>
        <begin position="1048"/>
        <end position="1069"/>
    </location>
</feature>
<dbReference type="GO" id="GO:0005509">
    <property type="term" value="F:calcium ion binding"/>
    <property type="evidence" value="ECO:0007669"/>
    <property type="project" value="InterPro"/>
</dbReference>
<dbReference type="Gene3D" id="2.10.25.10">
    <property type="entry name" value="Laminin"/>
    <property type="match status" value="1"/>
</dbReference>
<dbReference type="CDD" id="cd00054">
    <property type="entry name" value="EGF_CA"/>
    <property type="match status" value="1"/>
</dbReference>
<dbReference type="AlphaFoldDB" id="A0A087H2P7"/>
<feature type="chain" id="PRO_5001822692" description="EGF-like calcium-binding domain-containing protein" evidence="16">
    <location>
        <begin position="27"/>
        <end position="1109"/>
    </location>
</feature>
<dbReference type="eggNOG" id="KOG2183">
    <property type="taxonomic scope" value="Eukaryota"/>
</dbReference>
<evidence type="ECO:0000256" key="16">
    <source>
        <dbReference type="SAM" id="SignalP"/>
    </source>
</evidence>
<evidence type="ECO:0000256" key="9">
    <source>
        <dbReference type="ARBA" id="ARBA00022927"/>
    </source>
</evidence>
<keyword evidence="5 15" id="KW-0812">Transmembrane</keyword>
<keyword evidence="3" id="KW-0813">Transport</keyword>